<dbReference type="PANTHER" id="PTHR12917">
    <property type="entry name" value="ASPARTYL PROTEASE DDI-RELATED"/>
    <property type="match status" value="1"/>
</dbReference>
<name>A0A8D0QM50_PIG</name>
<evidence type="ECO:0000256" key="1">
    <source>
        <dbReference type="SAM" id="MobiDB-lite"/>
    </source>
</evidence>
<sequence>MEGKAAPKPPACPTGARSTRPEAPKEAGNARSRAQEAELRGPAQLSQQRRLRQATQFLHKDSADLLPLDSLKRLGTSKDWQPHSVIQRRLVEGSQSRPAGESPLAQALTHSQESRRRPSKTERLALLVNCKVRHPTTPRGLAPLTHSPFCPGGGGGGVGIEGNPPAPTQPQPTGILQAFCFHLIRLPTMQLHLSQPDSLSLIKLETIPECAPSTRGGVCTCALPGKLTSPKVTALSFPEPMLSHSRSMSAPLCRPLLSFLCLLSSS</sequence>
<feature type="compositionally biased region" description="Basic and acidic residues" evidence="1">
    <location>
        <begin position="112"/>
        <end position="122"/>
    </location>
</feature>
<evidence type="ECO:0000313" key="2">
    <source>
        <dbReference type="Ensembl" id="ENSSSCP00025003285.1"/>
    </source>
</evidence>
<proteinExistence type="predicted"/>
<dbReference type="AlphaFoldDB" id="A0A8D0QM50"/>
<protein>
    <submittedName>
        <fullName evidence="2">Nuclear receptor interacting protein 2</fullName>
    </submittedName>
</protein>
<reference evidence="2" key="1">
    <citation type="submission" date="2025-08" db="UniProtKB">
        <authorList>
            <consortium name="Ensembl"/>
        </authorList>
    </citation>
    <scope>IDENTIFICATION</scope>
</reference>
<organism evidence="2 3">
    <name type="scientific">Sus scrofa</name>
    <name type="common">Pig</name>
    <dbReference type="NCBI Taxonomy" id="9823"/>
    <lineage>
        <taxon>Eukaryota</taxon>
        <taxon>Metazoa</taxon>
        <taxon>Chordata</taxon>
        <taxon>Craniata</taxon>
        <taxon>Vertebrata</taxon>
        <taxon>Euteleostomi</taxon>
        <taxon>Mammalia</taxon>
        <taxon>Eutheria</taxon>
        <taxon>Laurasiatheria</taxon>
        <taxon>Artiodactyla</taxon>
        <taxon>Suina</taxon>
        <taxon>Suidae</taxon>
        <taxon>Sus</taxon>
    </lineage>
</organism>
<dbReference type="Proteomes" id="UP000694727">
    <property type="component" value="Unplaced"/>
</dbReference>
<dbReference type="Ensembl" id="ENSSSCT00025008228.1">
    <property type="protein sequence ID" value="ENSSSCP00025003285.1"/>
    <property type="gene ID" value="ENSSSCG00025006187.1"/>
</dbReference>
<feature type="region of interest" description="Disordered" evidence="1">
    <location>
        <begin position="1"/>
        <end position="51"/>
    </location>
</feature>
<evidence type="ECO:0000313" key="3">
    <source>
        <dbReference type="Proteomes" id="UP000694727"/>
    </source>
</evidence>
<accession>A0A8D0QM50</accession>
<dbReference type="PANTHER" id="PTHR12917:SF17">
    <property type="entry name" value="NUCLEAR RECEPTOR-INTERACTING PROTEIN 2"/>
    <property type="match status" value="1"/>
</dbReference>
<feature type="region of interest" description="Disordered" evidence="1">
    <location>
        <begin position="91"/>
        <end position="122"/>
    </location>
</feature>
<gene>
    <name evidence="2" type="primary">NRIP2</name>
</gene>